<evidence type="ECO:0000259" key="7">
    <source>
        <dbReference type="Pfam" id="PF04572"/>
    </source>
</evidence>
<evidence type="ECO:0000256" key="6">
    <source>
        <dbReference type="ARBA" id="ARBA00023136"/>
    </source>
</evidence>
<dbReference type="GO" id="GO:0016758">
    <property type="term" value="F:hexosyltransferase activity"/>
    <property type="evidence" value="ECO:0007669"/>
    <property type="project" value="TreeGrafter"/>
</dbReference>
<evidence type="ECO:0000256" key="3">
    <source>
        <dbReference type="ARBA" id="ARBA00022676"/>
    </source>
</evidence>
<sequence length="298" mass="33724">MNFPTITPIWQIHLCGSRNITTNGTSPSTGTLLPLGKKESVIKSSPDNIFLVESSCNPRPTYRAWCAVESWAAQNPGGKVWYVMTSPYYEDLTGMVQKLLTTYPNLQIVALDLSEVFNGTPLHEFFASLKWTQNTAWPEIQLSDLMRVALVWTFGGYYSDTDTICINDSSRLHNVIGFQNYQEIANGQFHAEPNHTFMLEIMKHMVKTYEPGVWGSLGPKCFTEVGAKLCGGPLAQKQKPFECANMTFLAPTAFFPVYWSSYQYLLEKNKGTNLQQVQNHFYLLSHSYRLTVLCGREL</sequence>
<gene>
    <name evidence="8" type="ORF">SK128_012430</name>
</gene>
<evidence type="ECO:0000256" key="2">
    <source>
        <dbReference type="ARBA" id="ARBA00009003"/>
    </source>
</evidence>
<dbReference type="SUPFAM" id="SSF53448">
    <property type="entry name" value="Nucleotide-diphospho-sugar transferases"/>
    <property type="match status" value="1"/>
</dbReference>
<reference evidence="8 9" key="1">
    <citation type="submission" date="2023-11" db="EMBL/GenBank/DDBJ databases">
        <title>Halocaridina rubra genome assembly.</title>
        <authorList>
            <person name="Smith C."/>
        </authorList>
    </citation>
    <scope>NUCLEOTIDE SEQUENCE [LARGE SCALE GENOMIC DNA]</scope>
    <source>
        <strain evidence="8">EP-1</strain>
        <tissue evidence="8">Whole</tissue>
    </source>
</reference>
<dbReference type="InterPro" id="IPR007652">
    <property type="entry name" value="A1-4-GlycosylTfrase_dom"/>
</dbReference>
<proteinExistence type="inferred from homology"/>
<dbReference type="InterPro" id="IPR007577">
    <property type="entry name" value="GlycoTrfase_DXD_sugar-bd_CS"/>
</dbReference>
<comment type="caution">
    <text evidence="8">The sequence shown here is derived from an EMBL/GenBank/DDBJ whole genome shotgun (WGS) entry which is preliminary data.</text>
</comment>
<comment type="subcellular location">
    <subcellularLocation>
        <location evidence="1">Golgi apparatus membrane</location>
        <topology evidence="1">Single-pass type II membrane protein</topology>
    </subcellularLocation>
</comment>
<accession>A0AAN8WNF6</accession>
<feature type="domain" description="Alpha 1,4-glycosyltransferase" evidence="7">
    <location>
        <begin position="190"/>
        <end position="283"/>
    </location>
</feature>
<comment type="similarity">
    <text evidence="2">Belongs to the glycosyltransferase 32 family.</text>
</comment>
<dbReference type="GO" id="GO:0006688">
    <property type="term" value="P:glycosphingolipid biosynthetic process"/>
    <property type="evidence" value="ECO:0007669"/>
    <property type="project" value="TreeGrafter"/>
</dbReference>
<dbReference type="PANTHER" id="PTHR12042">
    <property type="entry name" value="LACTOSYLCERAMIDE 4-ALPHA-GALACTOSYLTRANSFERASE ALPHA- 1,4-GALACTOSYLTRANSFERASE"/>
    <property type="match status" value="1"/>
</dbReference>
<evidence type="ECO:0000256" key="4">
    <source>
        <dbReference type="ARBA" id="ARBA00022679"/>
    </source>
</evidence>
<dbReference type="EMBL" id="JAXCGZ010018905">
    <property type="protein sequence ID" value="KAK7067181.1"/>
    <property type="molecule type" value="Genomic_DNA"/>
</dbReference>
<keyword evidence="3" id="KW-0328">Glycosyltransferase</keyword>
<protein>
    <recommendedName>
        <fullName evidence="7">Alpha 1,4-glycosyltransferase domain-containing protein</fullName>
    </recommendedName>
</protein>
<evidence type="ECO:0000313" key="8">
    <source>
        <dbReference type="EMBL" id="KAK7067181.1"/>
    </source>
</evidence>
<dbReference type="Pfam" id="PF04488">
    <property type="entry name" value="Gly_transf_sug"/>
    <property type="match status" value="1"/>
</dbReference>
<keyword evidence="6" id="KW-0472">Membrane</keyword>
<dbReference type="Pfam" id="PF04572">
    <property type="entry name" value="Gb3_synth"/>
    <property type="match status" value="1"/>
</dbReference>
<dbReference type="InterPro" id="IPR051981">
    <property type="entry name" value="Glycosyltransf_32"/>
</dbReference>
<keyword evidence="4" id="KW-0808">Transferase</keyword>
<name>A0AAN8WNF6_HALRR</name>
<dbReference type="GO" id="GO:0000139">
    <property type="term" value="C:Golgi membrane"/>
    <property type="evidence" value="ECO:0007669"/>
    <property type="project" value="UniProtKB-SubCell"/>
</dbReference>
<dbReference type="PANTHER" id="PTHR12042:SF21">
    <property type="entry name" value="ALPHA1,4-GALACTOSYLTRANSFERASE 1-RELATED"/>
    <property type="match status" value="1"/>
</dbReference>
<organism evidence="8 9">
    <name type="scientific">Halocaridina rubra</name>
    <name type="common">Hawaiian red shrimp</name>
    <dbReference type="NCBI Taxonomy" id="373956"/>
    <lineage>
        <taxon>Eukaryota</taxon>
        <taxon>Metazoa</taxon>
        <taxon>Ecdysozoa</taxon>
        <taxon>Arthropoda</taxon>
        <taxon>Crustacea</taxon>
        <taxon>Multicrustacea</taxon>
        <taxon>Malacostraca</taxon>
        <taxon>Eumalacostraca</taxon>
        <taxon>Eucarida</taxon>
        <taxon>Decapoda</taxon>
        <taxon>Pleocyemata</taxon>
        <taxon>Caridea</taxon>
        <taxon>Atyoidea</taxon>
        <taxon>Atyidae</taxon>
        <taxon>Halocaridina</taxon>
    </lineage>
</organism>
<keyword evidence="9" id="KW-1185">Reference proteome</keyword>
<dbReference type="Proteomes" id="UP001381693">
    <property type="component" value="Unassembled WGS sequence"/>
</dbReference>
<keyword evidence="5" id="KW-0333">Golgi apparatus</keyword>
<dbReference type="InterPro" id="IPR029044">
    <property type="entry name" value="Nucleotide-diphossugar_trans"/>
</dbReference>
<dbReference type="AlphaFoldDB" id="A0AAN8WNF6"/>
<dbReference type="Gene3D" id="3.90.550.20">
    <property type="match status" value="1"/>
</dbReference>
<evidence type="ECO:0000313" key="9">
    <source>
        <dbReference type="Proteomes" id="UP001381693"/>
    </source>
</evidence>
<evidence type="ECO:0000256" key="5">
    <source>
        <dbReference type="ARBA" id="ARBA00023034"/>
    </source>
</evidence>
<evidence type="ECO:0000256" key="1">
    <source>
        <dbReference type="ARBA" id="ARBA00004323"/>
    </source>
</evidence>